<sequence>MSAPGPSHSNDGQTEEQHLSEAMLNLQPPPPAPSHGALTDEHDHQIASSSSPSFYDQIPAAAAEAVAAARAAAANEEHANDHHLLHQPAEHADSSSSSAILDTVTAAAAAAAAAAQSVSELSDPPIGASTSSAVYDTVTAAAAVAAAAAADHATNGSHYLGRIESLEGLTEGMINGANQVDDESHDQSAANAGEKKQKQKRRTIRKACDICHVAKVKCILPYTLEQPVADENGEVQTNSGPVHRPQAPCERCQKLRKDCTFTPVVKRKGRKRKIEELYGPGPSPTSAAAVAAAAASATAAASAAVQTGYSDASVQTSLETDGATRAADLDDYQLPLQSRAILPPPPALQPEHTSDDVLAADHDANAAAAAAVAAAAASAADNANEDQVLEWFDDSPTKIARTSISHSPLPAASQASFQPLYLDGQEDEQTS</sequence>
<keyword evidence="5" id="KW-1185">Reference proteome</keyword>
<gene>
    <name evidence="4" type="ORF">OC846_004870</name>
</gene>
<dbReference type="InterPro" id="IPR036864">
    <property type="entry name" value="Zn2-C6_fun-type_DNA-bd_sf"/>
</dbReference>
<feature type="region of interest" description="Disordered" evidence="2">
    <location>
        <begin position="67"/>
        <end position="98"/>
    </location>
</feature>
<name>A0AAN6GLY4_9BASI</name>
<feature type="compositionally biased region" description="Basic and acidic residues" evidence="2">
    <location>
        <begin position="75"/>
        <end position="93"/>
    </location>
</feature>
<proteinExistence type="predicted"/>
<dbReference type="CDD" id="cd00067">
    <property type="entry name" value="GAL4"/>
    <property type="match status" value="1"/>
</dbReference>
<dbReference type="EMBL" id="JAPDMZ010000162">
    <property type="protein sequence ID" value="KAK0547421.1"/>
    <property type="molecule type" value="Genomic_DNA"/>
</dbReference>
<dbReference type="SMART" id="SM00066">
    <property type="entry name" value="GAL4"/>
    <property type="match status" value="1"/>
</dbReference>
<dbReference type="InterPro" id="IPR001138">
    <property type="entry name" value="Zn2Cys6_DnaBD"/>
</dbReference>
<feature type="domain" description="Zn(2)-C6 fungal-type" evidence="3">
    <location>
        <begin position="202"/>
        <end position="270"/>
    </location>
</feature>
<dbReference type="Proteomes" id="UP001176517">
    <property type="component" value="Unassembled WGS sequence"/>
</dbReference>
<protein>
    <recommendedName>
        <fullName evidence="3">Zn(2)-C6 fungal-type domain-containing protein</fullName>
    </recommendedName>
</protein>
<evidence type="ECO:0000259" key="3">
    <source>
        <dbReference type="SMART" id="SM00066"/>
    </source>
</evidence>
<evidence type="ECO:0000256" key="2">
    <source>
        <dbReference type="SAM" id="MobiDB-lite"/>
    </source>
</evidence>
<evidence type="ECO:0000256" key="1">
    <source>
        <dbReference type="ARBA" id="ARBA00023242"/>
    </source>
</evidence>
<feature type="region of interest" description="Disordered" evidence="2">
    <location>
        <begin position="177"/>
        <end position="199"/>
    </location>
</feature>
<evidence type="ECO:0000313" key="4">
    <source>
        <dbReference type="EMBL" id="KAK0547421.1"/>
    </source>
</evidence>
<organism evidence="4 5">
    <name type="scientific">Tilletia horrida</name>
    <dbReference type="NCBI Taxonomy" id="155126"/>
    <lineage>
        <taxon>Eukaryota</taxon>
        <taxon>Fungi</taxon>
        <taxon>Dikarya</taxon>
        <taxon>Basidiomycota</taxon>
        <taxon>Ustilaginomycotina</taxon>
        <taxon>Exobasidiomycetes</taxon>
        <taxon>Tilletiales</taxon>
        <taxon>Tilletiaceae</taxon>
        <taxon>Tilletia</taxon>
    </lineage>
</organism>
<evidence type="ECO:0000313" key="5">
    <source>
        <dbReference type="Proteomes" id="UP001176517"/>
    </source>
</evidence>
<dbReference type="InterPro" id="IPR050797">
    <property type="entry name" value="Carb_Metab_Trans_Reg"/>
</dbReference>
<dbReference type="SUPFAM" id="SSF57701">
    <property type="entry name" value="Zn2/Cys6 DNA-binding domain"/>
    <property type="match status" value="1"/>
</dbReference>
<comment type="caution">
    <text evidence="4">The sequence shown here is derived from an EMBL/GenBank/DDBJ whole genome shotgun (WGS) entry which is preliminary data.</text>
</comment>
<feature type="region of interest" description="Disordered" evidence="2">
    <location>
        <begin position="1"/>
        <end position="53"/>
    </location>
</feature>
<reference evidence="4" key="1">
    <citation type="journal article" date="2023" name="PhytoFront">
        <title>Draft Genome Resources of Seven Strains of Tilletia horrida, Causal Agent of Kernel Smut of Rice.</title>
        <authorList>
            <person name="Khanal S."/>
            <person name="Antony Babu S."/>
            <person name="Zhou X.G."/>
        </authorList>
    </citation>
    <scope>NUCLEOTIDE SEQUENCE</scope>
    <source>
        <strain evidence="4">TX6</strain>
    </source>
</reference>
<keyword evidence="1" id="KW-0539">Nucleus</keyword>
<dbReference type="GO" id="GO:0008270">
    <property type="term" value="F:zinc ion binding"/>
    <property type="evidence" value="ECO:0007669"/>
    <property type="project" value="InterPro"/>
</dbReference>
<dbReference type="GO" id="GO:0000981">
    <property type="term" value="F:DNA-binding transcription factor activity, RNA polymerase II-specific"/>
    <property type="evidence" value="ECO:0007669"/>
    <property type="project" value="InterPro"/>
</dbReference>
<accession>A0AAN6GLY4</accession>
<dbReference type="PANTHER" id="PTHR31668">
    <property type="entry name" value="GLUCOSE TRANSPORT TRANSCRIPTION REGULATOR RGT1-RELATED-RELATED"/>
    <property type="match status" value="1"/>
</dbReference>
<dbReference type="AlphaFoldDB" id="A0AAN6GLY4"/>
<dbReference type="Gene3D" id="4.10.240.10">
    <property type="entry name" value="Zn(2)-C6 fungal-type DNA-binding domain"/>
    <property type="match status" value="1"/>
</dbReference>
<feature type="region of interest" description="Disordered" evidence="2">
    <location>
        <begin position="401"/>
        <end position="431"/>
    </location>
</feature>